<comment type="caution">
    <text evidence="2">The sequence shown here is derived from an EMBL/GenBank/DDBJ whole genome shotgun (WGS) entry which is preliminary data.</text>
</comment>
<accession>A0A1Y1QI84</accession>
<organism evidence="2 3">
    <name type="scientific">Thiothrix lacustris</name>
    <dbReference type="NCBI Taxonomy" id="525917"/>
    <lineage>
        <taxon>Bacteria</taxon>
        <taxon>Pseudomonadati</taxon>
        <taxon>Pseudomonadota</taxon>
        <taxon>Gammaproteobacteria</taxon>
        <taxon>Thiotrichales</taxon>
        <taxon>Thiotrichaceae</taxon>
        <taxon>Thiothrix</taxon>
    </lineage>
</organism>
<protein>
    <recommendedName>
        <fullName evidence="1">WGR domain-containing protein</fullName>
    </recommendedName>
</protein>
<feature type="domain" description="WGR" evidence="1">
    <location>
        <begin position="13"/>
        <end position="74"/>
    </location>
</feature>
<evidence type="ECO:0000313" key="3">
    <source>
        <dbReference type="Proteomes" id="UP000192491"/>
    </source>
</evidence>
<proteinExistence type="predicted"/>
<dbReference type="InterPro" id="IPR049809">
    <property type="entry name" value="YehF/YfeS-like_WGR"/>
</dbReference>
<dbReference type="CDD" id="cd07996">
    <property type="entry name" value="WGR_MMR_like"/>
    <property type="match status" value="1"/>
</dbReference>
<evidence type="ECO:0000259" key="1">
    <source>
        <dbReference type="Pfam" id="PF05406"/>
    </source>
</evidence>
<evidence type="ECO:0000313" key="2">
    <source>
        <dbReference type="EMBL" id="OQX06071.1"/>
    </source>
</evidence>
<name>A0A1Y1QI84_9GAMM</name>
<dbReference type="AlphaFoldDB" id="A0A1Y1QI84"/>
<dbReference type="SUPFAM" id="SSF142921">
    <property type="entry name" value="WGR domain-like"/>
    <property type="match status" value="1"/>
</dbReference>
<dbReference type="EMBL" id="MTEJ01000261">
    <property type="protein sequence ID" value="OQX06071.1"/>
    <property type="molecule type" value="Genomic_DNA"/>
</dbReference>
<dbReference type="InterPro" id="IPR036930">
    <property type="entry name" value="WGR_dom_sf"/>
</dbReference>
<dbReference type="Proteomes" id="UP000192491">
    <property type="component" value="Unassembled WGS sequence"/>
</dbReference>
<reference evidence="2 3" key="1">
    <citation type="submission" date="2017-01" db="EMBL/GenBank/DDBJ databases">
        <title>Novel large sulfur bacteria in the metagenomes of groundwater-fed chemosynthetic microbial mats in the Lake Huron basin.</title>
        <authorList>
            <person name="Sharrar A.M."/>
            <person name="Flood B.E."/>
            <person name="Bailey J.V."/>
            <person name="Jones D.S."/>
            <person name="Biddanda B."/>
            <person name="Ruberg S.A."/>
            <person name="Marcus D.N."/>
            <person name="Dick G.J."/>
        </authorList>
    </citation>
    <scope>NUCLEOTIDE SEQUENCE [LARGE SCALE GENOMIC DNA]</scope>
    <source>
        <strain evidence="2">A8</strain>
    </source>
</reference>
<dbReference type="InterPro" id="IPR008893">
    <property type="entry name" value="WGR_domain"/>
</dbReference>
<dbReference type="Pfam" id="PF05406">
    <property type="entry name" value="WGR"/>
    <property type="match status" value="1"/>
</dbReference>
<sequence>METPTSQLWIHPEKRRYYRVWLSRDLLGMICLHCSWGGVDSARGGEKREVFSDWQTAREKLDMVAKRRQQHGYAIQ</sequence>
<gene>
    <name evidence="2" type="ORF">BWK73_31890</name>
</gene>